<keyword evidence="4" id="KW-1185">Reference proteome</keyword>
<reference evidence="3 4" key="1">
    <citation type="submission" date="2020-05" db="EMBL/GenBank/DDBJ databases">
        <title>Nakamurella sp. DB0629 isolated from air conditioner.</title>
        <authorList>
            <person name="Kim D.H."/>
            <person name="Kim D.-U."/>
        </authorList>
    </citation>
    <scope>NUCLEOTIDE SEQUENCE [LARGE SCALE GENOMIC DNA]</scope>
    <source>
        <strain evidence="3 4">DB0629</strain>
    </source>
</reference>
<keyword evidence="1" id="KW-0378">Hydrolase</keyword>
<name>A0A849AA56_9ACTN</name>
<dbReference type="GO" id="GO:0042781">
    <property type="term" value="F:3'-tRNA processing endoribonuclease activity"/>
    <property type="evidence" value="ECO:0007669"/>
    <property type="project" value="TreeGrafter"/>
</dbReference>
<evidence type="ECO:0000256" key="1">
    <source>
        <dbReference type="ARBA" id="ARBA00022759"/>
    </source>
</evidence>
<evidence type="ECO:0000313" key="4">
    <source>
        <dbReference type="Proteomes" id="UP000562984"/>
    </source>
</evidence>
<dbReference type="RefSeq" id="WP_171199070.1">
    <property type="nucleotide sequence ID" value="NZ_JABEND010000003.1"/>
</dbReference>
<evidence type="ECO:0000259" key="2">
    <source>
        <dbReference type="Pfam" id="PF12706"/>
    </source>
</evidence>
<dbReference type="PANTHER" id="PTHR46018">
    <property type="entry name" value="ZINC PHOSPHODIESTERASE ELAC PROTEIN 1"/>
    <property type="match status" value="1"/>
</dbReference>
<dbReference type="SUPFAM" id="SSF56281">
    <property type="entry name" value="Metallo-hydrolase/oxidoreductase"/>
    <property type="match status" value="1"/>
</dbReference>
<dbReference type="AlphaFoldDB" id="A0A849AA56"/>
<gene>
    <name evidence="3" type="ORF">HKD39_06515</name>
</gene>
<feature type="domain" description="Metallo-beta-lactamase" evidence="2">
    <location>
        <begin position="20"/>
        <end position="124"/>
    </location>
</feature>
<proteinExistence type="predicted"/>
<sequence>MPDVGARPLGPRAPQMDPFVIAEDDRVKVSAILVPHGPVFPAFAFRFDTDYGSVVFSGDTTYTDNIVTLARDADVLVHEAINIAGAAGLTDAHRDHLIESHIEVQQAGPIAQRAGAKHLVLSHIADFVDNPINLGQWRKWAQRGYRGKVTVARDLDRVQVGARPKR</sequence>
<evidence type="ECO:0000313" key="3">
    <source>
        <dbReference type="EMBL" id="NNG35370.1"/>
    </source>
</evidence>
<protein>
    <recommendedName>
        <fullName evidence="2">Metallo-beta-lactamase domain-containing protein</fullName>
    </recommendedName>
</protein>
<dbReference type="PANTHER" id="PTHR46018:SF2">
    <property type="entry name" value="ZINC PHOSPHODIESTERASE ELAC PROTEIN 1"/>
    <property type="match status" value="1"/>
</dbReference>
<dbReference type="Proteomes" id="UP000562984">
    <property type="component" value="Unassembled WGS sequence"/>
</dbReference>
<comment type="caution">
    <text evidence="3">The sequence shown here is derived from an EMBL/GenBank/DDBJ whole genome shotgun (WGS) entry which is preliminary data.</text>
</comment>
<keyword evidence="1" id="KW-0255">Endonuclease</keyword>
<dbReference type="InterPro" id="IPR036866">
    <property type="entry name" value="RibonucZ/Hydroxyglut_hydro"/>
</dbReference>
<dbReference type="Gene3D" id="3.60.15.10">
    <property type="entry name" value="Ribonuclease Z/Hydroxyacylglutathione hydrolase-like"/>
    <property type="match status" value="1"/>
</dbReference>
<dbReference type="InterPro" id="IPR001279">
    <property type="entry name" value="Metallo-B-lactamas"/>
</dbReference>
<dbReference type="EMBL" id="JABEND010000003">
    <property type="protein sequence ID" value="NNG35370.1"/>
    <property type="molecule type" value="Genomic_DNA"/>
</dbReference>
<organism evidence="3 4">
    <name type="scientific">Nakamurella aerolata</name>
    <dbReference type="NCBI Taxonomy" id="1656892"/>
    <lineage>
        <taxon>Bacteria</taxon>
        <taxon>Bacillati</taxon>
        <taxon>Actinomycetota</taxon>
        <taxon>Actinomycetes</taxon>
        <taxon>Nakamurellales</taxon>
        <taxon>Nakamurellaceae</taxon>
        <taxon>Nakamurella</taxon>
    </lineage>
</organism>
<keyword evidence="1" id="KW-0540">Nuclease</keyword>
<dbReference type="Pfam" id="PF12706">
    <property type="entry name" value="Lactamase_B_2"/>
    <property type="match status" value="1"/>
</dbReference>
<accession>A0A849AA56</accession>